<evidence type="ECO:0000313" key="7">
    <source>
        <dbReference type="EMBL" id="WMT02510.1"/>
    </source>
</evidence>
<evidence type="ECO:0000256" key="5">
    <source>
        <dbReference type="ARBA" id="ARBA00023136"/>
    </source>
</evidence>
<reference evidence="7 8" key="1">
    <citation type="submission" date="2023-08" db="EMBL/GenBank/DDBJ databases">
        <title>The whole genome sequence of Lysobacter yananisis.</title>
        <authorList>
            <person name="Sun H."/>
        </authorList>
    </citation>
    <scope>NUCLEOTIDE SEQUENCE [LARGE SCALE GENOMIC DNA]</scope>
    <source>
        <strain evidence="7 8">SNNU513</strain>
    </source>
</reference>
<protein>
    <submittedName>
        <fullName evidence="7">Lysoplasmalogenase</fullName>
    </submittedName>
</protein>
<comment type="subcellular location">
    <subcellularLocation>
        <location evidence="1">Membrane</location>
        <topology evidence="1">Multi-pass membrane protein</topology>
    </subcellularLocation>
</comment>
<sequence length="224" mass="23434">MSERGIEQARGWGAVVALSAALAIAGAYAGGAAIWLHYLFKPATTLLIAAMVWRLGAAADPGYRRAIFAGLLLSTAGDVFLMLPGDWFVFGLASFLCAHVAYLAGLCRRARPFAAAWPFLAYAILAGAVLAVLWPHLPGELRIPVVVYVAVLAAMAAQAAAVWRRRADAAGVAAAIGGACFVFSDAALAIDRFAAPFAAAQALVLASYWAAQWWIGRSATLARS</sequence>
<dbReference type="InterPro" id="IPR012506">
    <property type="entry name" value="TMEM86B-like"/>
</dbReference>
<dbReference type="Proteomes" id="UP001229313">
    <property type="component" value="Chromosome"/>
</dbReference>
<evidence type="ECO:0000256" key="1">
    <source>
        <dbReference type="ARBA" id="ARBA00004141"/>
    </source>
</evidence>
<gene>
    <name evidence="7" type="ORF">RDV84_21510</name>
</gene>
<evidence type="ECO:0000256" key="6">
    <source>
        <dbReference type="SAM" id="Phobius"/>
    </source>
</evidence>
<keyword evidence="3 6" id="KW-0812">Transmembrane</keyword>
<feature type="transmembrane region" description="Helical" evidence="6">
    <location>
        <begin position="89"/>
        <end position="107"/>
    </location>
</feature>
<name>A0ABY9P649_9GAMM</name>
<feature type="transmembrane region" description="Helical" evidence="6">
    <location>
        <begin position="196"/>
        <end position="215"/>
    </location>
</feature>
<feature type="transmembrane region" description="Helical" evidence="6">
    <location>
        <begin position="170"/>
        <end position="190"/>
    </location>
</feature>
<feature type="transmembrane region" description="Helical" evidence="6">
    <location>
        <begin position="143"/>
        <end position="163"/>
    </location>
</feature>
<evidence type="ECO:0000256" key="2">
    <source>
        <dbReference type="ARBA" id="ARBA00007375"/>
    </source>
</evidence>
<accession>A0ABY9P649</accession>
<comment type="similarity">
    <text evidence="2">Belongs to the TMEM86 family.</text>
</comment>
<dbReference type="PANTHER" id="PTHR31885">
    <property type="entry name" value="GH04784P"/>
    <property type="match status" value="1"/>
</dbReference>
<organism evidence="7 8">
    <name type="scientific">Lysobacter yananisis</name>
    <dbReference type="NCBI Taxonomy" id="1003114"/>
    <lineage>
        <taxon>Bacteria</taxon>
        <taxon>Pseudomonadati</taxon>
        <taxon>Pseudomonadota</taxon>
        <taxon>Gammaproteobacteria</taxon>
        <taxon>Lysobacterales</taxon>
        <taxon>Lysobacteraceae</taxon>
        <taxon>Lysobacter</taxon>
    </lineage>
</organism>
<dbReference type="EMBL" id="CP133568">
    <property type="protein sequence ID" value="WMT02510.1"/>
    <property type="molecule type" value="Genomic_DNA"/>
</dbReference>
<dbReference type="Pfam" id="PF07947">
    <property type="entry name" value="YhhN"/>
    <property type="match status" value="1"/>
</dbReference>
<keyword evidence="8" id="KW-1185">Reference proteome</keyword>
<keyword evidence="5 6" id="KW-0472">Membrane</keyword>
<proteinExistence type="inferred from homology"/>
<keyword evidence="4 6" id="KW-1133">Transmembrane helix</keyword>
<evidence type="ECO:0000313" key="8">
    <source>
        <dbReference type="Proteomes" id="UP001229313"/>
    </source>
</evidence>
<dbReference type="PANTHER" id="PTHR31885:SF6">
    <property type="entry name" value="GH04784P"/>
    <property type="match status" value="1"/>
</dbReference>
<evidence type="ECO:0000256" key="4">
    <source>
        <dbReference type="ARBA" id="ARBA00022989"/>
    </source>
</evidence>
<feature type="transmembrane region" description="Helical" evidence="6">
    <location>
        <begin position="12"/>
        <end position="29"/>
    </location>
</feature>
<dbReference type="RefSeq" id="WP_309151533.1">
    <property type="nucleotide sequence ID" value="NZ_CP133568.1"/>
</dbReference>
<feature type="transmembrane region" description="Helical" evidence="6">
    <location>
        <begin position="119"/>
        <end position="137"/>
    </location>
</feature>
<evidence type="ECO:0000256" key="3">
    <source>
        <dbReference type="ARBA" id="ARBA00022692"/>
    </source>
</evidence>